<dbReference type="InterPro" id="IPR051289">
    <property type="entry name" value="LAGLIDADG_Endonuclease"/>
</dbReference>
<keyword evidence="3" id="KW-0496">Mitochondrion</keyword>
<dbReference type="InterPro" id="IPR004860">
    <property type="entry name" value="LAGLIDADG_dom"/>
</dbReference>
<evidence type="ECO:0000256" key="1">
    <source>
        <dbReference type="SAM" id="Phobius"/>
    </source>
</evidence>
<feature type="transmembrane region" description="Helical" evidence="1">
    <location>
        <begin position="6"/>
        <end position="24"/>
    </location>
</feature>
<geneLocation type="mitochondrion" evidence="3"/>
<dbReference type="Pfam" id="PF00961">
    <property type="entry name" value="LAGLIDADG_1"/>
    <property type="match status" value="2"/>
</dbReference>
<reference evidence="3" key="1">
    <citation type="submission" date="2013-04" db="EMBL/GenBank/DDBJ databases">
        <authorList>
            <person name="Pfeiffer I."/>
            <person name="Hegedusova E."/>
            <person name="Brejova B."/>
            <person name="Nosek J."/>
        </authorList>
    </citation>
    <scope>NUCLEOTIDE SEQUENCE</scope>
    <source>
        <strain evidence="3">NRRL Y-27910</strain>
    </source>
</reference>
<protein>
    <submittedName>
        <fullName evidence="3">Putative LAGLIDADG endonuclease</fullName>
    </submittedName>
</protein>
<dbReference type="InterPro" id="IPR027434">
    <property type="entry name" value="Homing_endonucl"/>
</dbReference>
<dbReference type="EMBL" id="KC993198">
    <property type="protein sequence ID" value="AGS44535.1"/>
    <property type="molecule type" value="Genomic_DNA"/>
</dbReference>
<dbReference type="PANTHER" id="PTHR36181">
    <property type="entry name" value="INTRON-ENCODED ENDONUCLEASE AI3-RELATED"/>
    <property type="match status" value="1"/>
</dbReference>
<name>S5TP20_9ASCO</name>
<keyword evidence="3" id="KW-0378">Hydrolase</keyword>
<keyword evidence="1" id="KW-0472">Membrane</keyword>
<evidence type="ECO:0000259" key="2">
    <source>
        <dbReference type="Pfam" id="PF00961"/>
    </source>
</evidence>
<dbReference type="GeneID" id="16695206"/>
<evidence type="ECO:0000313" key="3">
    <source>
        <dbReference type="EMBL" id="AGS44535.1"/>
    </source>
</evidence>
<dbReference type="SUPFAM" id="SSF55608">
    <property type="entry name" value="Homing endonucleases"/>
    <property type="match status" value="2"/>
</dbReference>
<dbReference type="PANTHER" id="PTHR36181:SF4">
    <property type="entry name" value="LAGLIDADG ENDONUCLEASE"/>
    <property type="match status" value="1"/>
</dbReference>
<keyword evidence="3" id="KW-0255">Endonuclease</keyword>
<accession>S5TP20</accession>
<sequence length="324" mass="37626">TLLFLILISVLIIIIIILIYFKYISYKKTDTNININKGDFDFKEFNDTYLLYYPNKNLPDKDFLEWFIGFFEGDGSMIMGKSAQYIVIVQSEKDRYILNKIQSNLGIGTISIHNKQNKTLAWSVKNTRHIRLICLLLNGNLVLPTRYTKYVSFLSLINIRLIKNNDKIINIKSYIRLPSLKDHWLAGFTDAEGCFSISIKVNNKHSTIFSIAQKHIANKCVLDHIKTLFDKQSGIFNLGRVNENSSVSNDFWEYRVCGAKVHKVLAYFDNFTLRSKKSKSYILFKEILFAIERGEHNDPETRAILKEKSKLINNSHKYEIKGEV</sequence>
<feature type="non-terminal residue" evidence="3">
    <location>
        <position position="1"/>
    </location>
</feature>
<gene>
    <name evidence="3" type="primary">cox1-I2</name>
</gene>
<organism evidence="3">
    <name type="scientific">Candida corydali</name>
    <dbReference type="NCBI Taxonomy" id="391826"/>
    <lineage>
        <taxon>Eukaryota</taxon>
        <taxon>Fungi</taxon>
        <taxon>Dikarya</taxon>
        <taxon>Ascomycota</taxon>
        <taxon>Saccharomycotina</taxon>
        <taxon>Pichiomycetes</taxon>
        <taxon>Debaryomycetaceae</taxon>
        <taxon>Candida/Lodderomyces clade</taxon>
        <taxon>Candida</taxon>
    </lineage>
</organism>
<dbReference type="RefSeq" id="YP_008475233.1">
    <property type="nucleotide sequence ID" value="NC_022172.1"/>
</dbReference>
<feature type="domain" description="Homing endonuclease LAGLIDADG" evidence="2">
    <location>
        <begin position="68"/>
        <end position="154"/>
    </location>
</feature>
<proteinExistence type="predicted"/>
<dbReference type="AlphaFoldDB" id="S5TP20"/>
<dbReference type="GO" id="GO:0005739">
    <property type="term" value="C:mitochondrion"/>
    <property type="evidence" value="ECO:0007669"/>
    <property type="project" value="UniProtKB-ARBA"/>
</dbReference>
<keyword evidence="1" id="KW-1133">Transmembrane helix</keyword>
<dbReference type="Gene3D" id="3.10.28.10">
    <property type="entry name" value="Homing endonucleases"/>
    <property type="match status" value="2"/>
</dbReference>
<keyword evidence="3" id="KW-0540">Nuclease</keyword>
<dbReference type="GO" id="GO:0004519">
    <property type="term" value="F:endonuclease activity"/>
    <property type="evidence" value="ECO:0007669"/>
    <property type="project" value="UniProtKB-KW"/>
</dbReference>
<keyword evidence="1" id="KW-0812">Transmembrane</keyword>
<feature type="domain" description="Homing endonuclease LAGLIDADG" evidence="2">
    <location>
        <begin position="185"/>
        <end position="287"/>
    </location>
</feature>